<proteinExistence type="predicted"/>
<protein>
    <submittedName>
        <fullName evidence="1">Uncharacterized protein</fullName>
    </submittedName>
</protein>
<dbReference type="Proteomes" id="UP001500218">
    <property type="component" value="Unassembled WGS sequence"/>
</dbReference>
<name>A0ABP4XJ46_9ACTN</name>
<evidence type="ECO:0000313" key="1">
    <source>
        <dbReference type="EMBL" id="GAA1784903.1"/>
    </source>
</evidence>
<comment type="caution">
    <text evidence="1">The sequence shown here is derived from an EMBL/GenBank/DDBJ whole genome shotgun (WGS) entry which is preliminary data.</text>
</comment>
<sequence>MDFAHGSCLDLAQLCGSVFLCSVGAGRYSLDAHVRRTVLADPRRAGRGRLLHQIGLM</sequence>
<gene>
    <name evidence="1" type="ORF">GCM10009682_03810</name>
</gene>
<organism evidence="1 2">
    <name type="scientific">Luedemannella flava</name>
    <dbReference type="NCBI Taxonomy" id="349316"/>
    <lineage>
        <taxon>Bacteria</taxon>
        <taxon>Bacillati</taxon>
        <taxon>Actinomycetota</taxon>
        <taxon>Actinomycetes</taxon>
        <taxon>Micromonosporales</taxon>
        <taxon>Micromonosporaceae</taxon>
        <taxon>Luedemannella</taxon>
    </lineage>
</organism>
<keyword evidence="2" id="KW-1185">Reference proteome</keyword>
<evidence type="ECO:0000313" key="2">
    <source>
        <dbReference type="Proteomes" id="UP001500218"/>
    </source>
</evidence>
<dbReference type="RefSeq" id="WP_344125500.1">
    <property type="nucleotide sequence ID" value="NZ_BAAALT010000004.1"/>
</dbReference>
<reference evidence="2" key="1">
    <citation type="journal article" date="2019" name="Int. J. Syst. Evol. Microbiol.">
        <title>The Global Catalogue of Microorganisms (GCM) 10K type strain sequencing project: providing services to taxonomists for standard genome sequencing and annotation.</title>
        <authorList>
            <consortium name="The Broad Institute Genomics Platform"/>
            <consortium name="The Broad Institute Genome Sequencing Center for Infectious Disease"/>
            <person name="Wu L."/>
            <person name="Ma J."/>
        </authorList>
    </citation>
    <scope>NUCLEOTIDE SEQUENCE [LARGE SCALE GENOMIC DNA]</scope>
    <source>
        <strain evidence="2">JCM 13250</strain>
    </source>
</reference>
<accession>A0ABP4XJ46</accession>
<dbReference type="EMBL" id="BAAALT010000004">
    <property type="protein sequence ID" value="GAA1784903.1"/>
    <property type="molecule type" value="Genomic_DNA"/>
</dbReference>